<evidence type="ECO:0000256" key="3">
    <source>
        <dbReference type="PROSITE-ProRule" id="PRU00169"/>
    </source>
</evidence>
<dbReference type="CDD" id="cd16936">
    <property type="entry name" value="HATPase_RsbW-like"/>
    <property type="match status" value="1"/>
</dbReference>
<keyword evidence="6" id="KW-1185">Reference proteome</keyword>
<evidence type="ECO:0000256" key="1">
    <source>
        <dbReference type="ARBA" id="ARBA00022553"/>
    </source>
</evidence>
<dbReference type="Pfam" id="PF13581">
    <property type="entry name" value="HATPase_c_2"/>
    <property type="match status" value="1"/>
</dbReference>
<dbReference type="Gene3D" id="3.30.565.10">
    <property type="entry name" value="Histidine kinase-like ATPase, C-terminal domain"/>
    <property type="match status" value="1"/>
</dbReference>
<evidence type="ECO:0000256" key="2">
    <source>
        <dbReference type="ARBA" id="ARBA00023012"/>
    </source>
</evidence>
<dbReference type="SMART" id="SM00448">
    <property type="entry name" value="REC"/>
    <property type="match status" value="1"/>
</dbReference>
<protein>
    <submittedName>
        <fullName evidence="5">Response regulator receiver protein</fullName>
    </submittedName>
</protein>
<proteinExistence type="predicted"/>
<dbReference type="PANTHER" id="PTHR44591:SF14">
    <property type="entry name" value="PROTEIN PILG"/>
    <property type="match status" value="1"/>
</dbReference>
<comment type="caution">
    <text evidence="5">The sequence shown here is derived from an EMBL/GenBank/DDBJ whole genome shotgun (WGS) entry which is preliminary data.</text>
</comment>
<dbReference type="InterPro" id="IPR011006">
    <property type="entry name" value="CheY-like_superfamily"/>
</dbReference>
<accession>M5UBW7</accession>
<evidence type="ECO:0000313" key="6">
    <source>
        <dbReference type="Proteomes" id="UP000011885"/>
    </source>
</evidence>
<dbReference type="Pfam" id="PF00072">
    <property type="entry name" value="Response_reg"/>
    <property type="match status" value="1"/>
</dbReference>
<dbReference type="PANTHER" id="PTHR44591">
    <property type="entry name" value="STRESS RESPONSE REGULATOR PROTEIN 1"/>
    <property type="match status" value="1"/>
</dbReference>
<dbReference type="RefSeq" id="WP_008684753.1">
    <property type="nucleotide sequence ID" value="NZ_ANOH01000347.1"/>
</dbReference>
<dbReference type="InterPro" id="IPR003594">
    <property type="entry name" value="HATPase_dom"/>
</dbReference>
<dbReference type="PATRIC" id="fig|1263870.3.peg.5345"/>
<feature type="domain" description="Response regulatory" evidence="4">
    <location>
        <begin position="3"/>
        <end position="116"/>
    </location>
</feature>
<dbReference type="SUPFAM" id="SSF52172">
    <property type="entry name" value="CheY-like"/>
    <property type="match status" value="1"/>
</dbReference>
<keyword evidence="2" id="KW-0902">Two-component regulatory system</keyword>
<sequence length="313" mass="35559">MTKILIVDDNEMDRVLAGHLLTDHYELTYASDGAKGLEAVVSENPDLVVTDMNMPKMDGMSLLTELQKQRPEIPVIMITSEGSELAAAEALDRGASSYVPKSCLPERLSETVDQLVDLMRADREYVKLLERLTYCKYTYVLENDFSLIDPLVEFIQQIAFAERLCDHGTRGRLGVAINEALFNAMYHGNLELPIDGMQAARNLMRAGLPIPNVQERRKDSEYEQRRVVVDITISLENMRIIIEDDGNGFDHERYRRESDRTDTDLHRGILLIESIMDTVIFNETGNKLTLIKHRQTPADKLEDSNESLELSVQ</sequence>
<reference evidence="5 6" key="1">
    <citation type="journal article" date="2013" name="Mar. Genomics">
        <title>Expression of sulfatases in Rhodopirellula baltica and the diversity of sulfatases in the genus Rhodopirellula.</title>
        <authorList>
            <person name="Wegner C.E."/>
            <person name="Richter-Heitmann T."/>
            <person name="Klindworth A."/>
            <person name="Klockow C."/>
            <person name="Richter M."/>
            <person name="Achstetter T."/>
            <person name="Glockner F.O."/>
            <person name="Harder J."/>
        </authorList>
    </citation>
    <scope>NUCLEOTIDE SEQUENCE [LARGE SCALE GENOMIC DNA]</scope>
    <source>
        <strain evidence="5 6">SM41</strain>
    </source>
</reference>
<evidence type="ECO:0000259" key="4">
    <source>
        <dbReference type="PROSITE" id="PS50110"/>
    </source>
</evidence>
<gene>
    <name evidence="5" type="ORF">RSSM_05052</name>
</gene>
<keyword evidence="1 3" id="KW-0597">Phosphoprotein</keyword>
<organism evidence="5 6">
    <name type="scientific">Rhodopirellula sallentina SM41</name>
    <dbReference type="NCBI Taxonomy" id="1263870"/>
    <lineage>
        <taxon>Bacteria</taxon>
        <taxon>Pseudomonadati</taxon>
        <taxon>Planctomycetota</taxon>
        <taxon>Planctomycetia</taxon>
        <taxon>Pirellulales</taxon>
        <taxon>Pirellulaceae</taxon>
        <taxon>Rhodopirellula</taxon>
    </lineage>
</organism>
<dbReference type="InterPro" id="IPR001789">
    <property type="entry name" value="Sig_transdc_resp-reg_receiver"/>
</dbReference>
<dbReference type="AlphaFoldDB" id="M5UBW7"/>
<dbReference type="GO" id="GO:0000160">
    <property type="term" value="P:phosphorelay signal transduction system"/>
    <property type="evidence" value="ECO:0007669"/>
    <property type="project" value="UniProtKB-KW"/>
</dbReference>
<name>M5UBW7_9BACT</name>
<dbReference type="InterPro" id="IPR050595">
    <property type="entry name" value="Bact_response_regulator"/>
</dbReference>
<dbReference type="Gene3D" id="3.40.50.2300">
    <property type="match status" value="1"/>
</dbReference>
<dbReference type="CDD" id="cd00156">
    <property type="entry name" value="REC"/>
    <property type="match status" value="1"/>
</dbReference>
<dbReference type="Proteomes" id="UP000011885">
    <property type="component" value="Unassembled WGS sequence"/>
</dbReference>
<dbReference type="EMBL" id="ANOH01000347">
    <property type="protein sequence ID" value="EMI53498.1"/>
    <property type="molecule type" value="Genomic_DNA"/>
</dbReference>
<dbReference type="InterPro" id="IPR036890">
    <property type="entry name" value="HATPase_C_sf"/>
</dbReference>
<feature type="modified residue" description="4-aspartylphosphate" evidence="3">
    <location>
        <position position="51"/>
    </location>
</feature>
<evidence type="ECO:0000313" key="5">
    <source>
        <dbReference type="EMBL" id="EMI53498.1"/>
    </source>
</evidence>
<dbReference type="OrthoDB" id="9770645at2"/>
<dbReference type="PROSITE" id="PS50110">
    <property type="entry name" value="RESPONSE_REGULATORY"/>
    <property type="match status" value="1"/>
</dbReference>